<dbReference type="AlphaFoldDB" id="A0A640S6R0"/>
<comment type="caution">
    <text evidence="1">The sequence shown here is derived from an EMBL/GenBank/DDBJ whole genome shotgun (WGS) entry which is preliminary data.</text>
</comment>
<evidence type="ECO:0000313" key="1">
    <source>
        <dbReference type="EMBL" id="GFE06758.1"/>
    </source>
</evidence>
<dbReference type="EMBL" id="BLIN01000003">
    <property type="protein sequence ID" value="GFE06758.1"/>
    <property type="molecule type" value="Genomic_DNA"/>
</dbReference>
<dbReference type="Proteomes" id="UP000435837">
    <property type="component" value="Unassembled WGS sequence"/>
</dbReference>
<accession>A0A640S6R0</accession>
<organism evidence="1 2">
    <name type="scientific">Streptomyces caniferus</name>
    <dbReference type="NCBI Taxonomy" id="285557"/>
    <lineage>
        <taxon>Bacteria</taxon>
        <taxon>Bacillati</taxon>
        <taxon>Actinomycetota</taxon>
        <taxon>Actinomycetes</taxon>
        <taxon>Kitasatosporales</taxon>
        <taxon>Streptomycetaceae</taxon>
        <taxon>Streptomyces</taxon>
    </lineage>
</organism>
<proteinExistence type="predicted"/>
<evidence type="ECO:0000313" key="2">
    <source>
        <dbReference type="Proteomes" id="UP000435837"/>
    </source>
</evidence>
<sequence length="114" mass="12862">MSGPPAARAEAERAVAVANACLNRAEQVKNFWLPGREKSPESGELTPSLKLPRNLAARYIAANMDKSWMAYTRCDLAHRRGSALQGRCAVGRPRDLRDLWPWLQRLPESEMHHQ</sequence>
<name>A0A640S6R0_9ACTN</name>
<reference evidence="1 2" key="1">
    <citation type="submission" date="2019-12" db="EMBL/GenBank/DDBJ databases">
        <title>Whole genome shotgun sequence of Streptomyces caniferus NBRC 15389.</title>
        <authorList>
            <person name="Ichikawa N."/>
            <person name="Kimura A."/>
            <person name="Kitahashi Y."/>
            <person name="Komaki H."/>
            <person name="Tamura T."/>
        </authorList>
    </citation>
    <scope>NUCLEOTIDE SEQUENCE [LARGE SCALE GENOMIC DNA]</scope>
    <source>
        <strain evidence="1 2">NBRC 15389</strain>
    </source>
</reference>
<protein>
    <submittedName>
        <fullName evidence="1">Uncharacterized protein</fullName>
    </submittedName>
</protein>
<gene>
    <name evidence="1" type="ORF">Scani_30260</name>
</gene>